<gene>
    <name evidence="3" type="ORF">HNP84_002580</name>
</gene>
<evidence type="ECO:0000313" key="4">
    <source>
        <dbReference type="Proteomes" id="UP000578449"/>
    </source>
</evidence>
<evidence type="ECO:0000313" key="3">
    <source>
        <dbReference type="EMBL" id="MBB5132859.1"/>
    </source>
</evidence>
<dbReference type="PANTHER" id="PTHR35176:SF6">
    <property type="entry name" value="HEME OXYGENASE HI_0854-RELATED"/>
    <property type="match status" value="1"/>
</dbReference>
<dbReference type="Gene3D" id="2.30.110.10">
    <property type="entry name" value="Electron Transport, Fmn-binding Protein, Chain A"/>
    <property type="match status" value="1"/>
</dbReference>
<keyword evidence="1" id="KW-0560">Oxidoreductase</keyword>
<dbReference type="NCBIfam" id="TIGR04023">
    <property type="entry name" value="PPOX_MSMEG_5819"/>
    <property type="match status" value="1"/>
</dbReference>
<proteinExistence type="predicted"/>
<dbReference type="PANTHER" id="PTHR35176">
    <property type="entry name" value="HEME OXYGENASE HI_0854-RELATED"/>
    <property type="match status" value="1"/>
</dbReference>
<evidence type="ECO:0000259" key="2">
    <source>
        <dbReference type="Pfam" id="PF01243"/>
    </source>
</evidence>
<dbReference type="SUPFAM" id="SSF50475">
    <property type="entry name" value="FMN-binding split barrel"/>
    <property type="match status" value="1"/>
</dbReference>
<dbReference type="GO" id="GO:0016627">
    <property type="term" value="F:oxidoreductase activity, acting on the CH-CH group of donors"/>
    <property type="evidence" value="ECO:0007669"/>
    <property type="project" value="TreeGrafter"/>
</dbReference>
<sequence>MTVFTEGELDYLASQRLGRLATVDAAGRVQNNPTAFFVNPDGTVDIGGHAMGGTKKFRNVREHPEAAFVVDDIVSPDTWQVRGIEIRGRAEALTGQPPPAPGFSAEIIRIHPRRIISWGIDGPMTSREAGRPHDVA</sequence>
<reference evidence="3 4" key="1">
    <citation type="submission" date="2020-08" db="EMBL/GenBank/DDBJ databases">
        <title>Genomic Encyclopedia of Type Strains, Phase IV (KMG-IV): sequencing the most valuable type-strain genomes for metagenomic binning, comparative biology and taxonomic classification.</title>
        <authorList>
            <person name="Goeker M."/>
        </authorList>
    </citation>
    <scope>NUCLEOTIDE SEQUENCE [LARGE SCALE GENOMIC DNA]</scope>
    <source>
        <strain evidence="3 4">DSM 45615</strain>
    </source>
</reference>
<dbReference type="InterPro" id="IPR011576">
    <property type="entry name" value="Pyridox_Oxase_N"/>
</dbReference>
<keyword evidence="4" id="KW-1185">Reference proteome</keyword>
<organism evidence="3 4">
    <name type="scientific">Thermocatellispora tengchongensis</name>
    <dbReference type="NCBI Taxonomy" id="1073253"/>
    <lineage>
        <taxon>Bacteria</taxon>
        <taxon>Bacillati</taxon>
        <taxon>Actinomycetota</taxon>
        <taxon>Actinomycetes</taxon>
        <taxon>Streptosporangiales</taxon>
        <taxon>Streptosporangiaceae</taxon>
        <taxon>Thermocatellispora</taxon>
    </lineage>
</organism>
<comment type="caution">
    <text evidence="3">The sequence shown here is derived from an EMBL/GenBank/DDBJ whole genome shotgun (WGS) entry which is preliminary data.</text>
</comment>
<dbReference type="GO" id="GO:0005829">
    <property type="term" value="C:cytosol"/>
    <property type="evidence" value="ECO:0007669"/>
    <property type="project" value="TreeGrafter"/>
</dbReference>
<dbReference type="AlphaFoldDB" id="A0A840P1K0"/>
<evidence type="ECO:0000256" key="1">
    <source>
        <dbReference type="ARBA" id="ARBA00023002"/>
    </source>
</evidence>
<dbReference type="Proteomes" id="UP000578449">
    <property type="component" value="Unassembled WGS sequence"/>
</dbReference>
<accession>A0A840P1K0</accession>
<dbReference type="GO" id="GO:0070967">
    <property type="term" value="F:coenzyme F420 binding"/>
    <property type="evidence" value="ECO:0007669"/>
    <property type="project" value="TreeGrafter"/>
</dbReference>
<name>A0A840P1K0_9ACTN</name>
<dbReference type="EMBL" id="JACHGN010000005">
    <property type="protein sequence ID" value="MBB5132859.1"/>
    <property type="molecule type" value="Genomic_DNA"/>
</dbReference>
<feature type="domain" description="Pyridoxamine 5'-phosphate oxidase N-terminal" evidence="2">
    <location>
        <begin position="10"/>
        <end position="97"/>
    </location>
</feature>
<protein>
    <submittedName>
        <fullName evidence="3">Pyridoxamine 5'-phosphate oxidase family protein</fullName>
    </submittedName>
</protein>
<dbReference type="InterPro" id="IPR012349">
    <property type="entry name" value="Split_barrel_FMN-bd"/>
</dbReference>
<dbReference type="Pfam" id="PF01243">
    <property type="entry name" value="PNPOx_N"/>
    <property type="match status" value="1"/>
</dbReference>
<dbReference type="InterPro" id="IPR024031">
    <property type="entry name" value="MSMEG_5819/OxyR"/>
</dbReference>
<dbReference type="InterPro" id="IPR052019">
    <property type="entry name" value="F420H2_bilvrd_red/Heme_oxyg"/>
</dbReference>
<dbReference type="RefSeq" id="WP_185049859.1">
    <property type="nucleotide sequence ID" value="NZ_BAABIX010000005.1"/>
</dbReference>